<evidence type="ECO:0000313" key="4">
    <source>
        <dbReference type="EMBL" id="SUA51566.1"/>
    </source>
</evidence>
<accession>A0A378XCT2</accession>
<reference evidence="4 5" key="1">
    <citation type="submission" date="2018-06" db="EMBL/GenBank/DDBJ databases">
        <authorList>
            <consortium name="Pathogen Informatics"/>
            <person name="Doyle S."/>
        </authorList>
    </citation>
    <scope>NUCLEOTIDE SEQUENCE [LARGE SCALE GENOMIC DNA]</scope>
    <source>
        <strain evidence="4 5">NCTC11997</strain>
    </source>
</reference>
<comment type="similarity">
    <text evidence="1">Belongs to the UPF0065 (bug) family.</text>
</comment>
<feature type="signal peptide" evidence="2">
    <location>
        <begin position="1"/>
        <end position="22"/>
    </location>
</feature>
<dbReference type="CDD" id="cd07012">
    <property type="entry name" value="PBP2_Bug_TTT"/>
    <property type="match status" value="1"/>
</dbReference>
<protein>
    <submittedName>
        <fullName evidence="4">Tripartite tricarboxylate transporter family receptor</fullName>
    </submittedName>
    <submittedName>
        <fullName evidence="3">Tripartite tricarboxylate transporter substrate binding protein</fullName>
    </submittedName>
</protein>
<dbReference type="PANTHER" id="PTHR42928">
    <property type="entry name" value="TRICARBOXYLATE-BINDING PROTEIN"/>
    <property type="match status" value="1"/>
</dbReference>
<dbReference type="InterPro" id="IPR005064">
    <property type="entry name" value="BUG"/>
</dbReference>
<dbReference type="PIRSF" id="PIRSF017082">
    <property type="entry name" value="YflP"/>
    <property type="match status" value="1"/>
</dbReference>
<evidence type="ECO:0000256" key="2">
    <source>
        <dbReference type="SAM" id="SignalP"/>
    </source>
</evidence>
<dbReference type="PANTHER" id="PTHR42928:SF5">
    <property type="entry name" value="BLR1237 PROTEIN"/>
    <property type="match status" value="1"/>
</dbReference>
<sequence length="327" mass="35386">MKGNFLKGLKGLGLASIALVLAACTDDLTTSSEQTNTTSHRDFPRETVTLIVPFSAGGGTDILARHMAKNLSEQWSTQVIVKNMAGASGRVAENYVKNRPADGYTLYFNNSSFTTVPPILTPELPKVEGFTALGSIAKSSSLLIVPADSRFDTLESLLNESDKLYIGSCGLGTPQHWAVMRLKRDAETTHVPYGGCADALLEVVREELSAAVVTQASAKAMLENGSVRALAITSARQEAATDALATSELWLKNGPNLDQWYAVFVHEETADEIKKQIAATLMEVFDTPQFAEELAPFSLTPYLQDGETFDALLKEEQAAFIEFATQQ</sequence>
<organism evidence="4 5">
    <name type="scientific">Oligella ureolytica</name>
    <dbReference type="NCBI Taxonomy" id="90244"/>
    <lineage>
        <taxon>Bacteria</taxon>
        <taxon>Pseudomonadati</taxon>
        <taxon>Pseudomonadota</taxon>
        <taxon>Betaproteobacteria</taxon>
        <taxon>Burkholderiales</taxon>
        <taxon>Alcaligenaceae</taxon>
        <taxon>Oligella</taxon>
    </lineage>
</organism>
<dbReference type="PROSITE" id="PS51257">
    <property type="entry name" value="PROKAR_LIPOPROTEIN"/>
    <property type="match status" value="1"/>
</dbReference>
<evidence type="ECO:0000313" key="3">
    <source>
        <dbReference type="EMBL" id="QPT40585.1"/>
    </source>
</evidence>
<dbReference type="AlphaFoldDB" id="A0A378XCT2"/>
<keyword evidence="4" id="KW-0675">Receptor</keyword>
<dbReference type="Gene3D" id="3.40.190.150">
    <property type="entry name" value="Bordetella uptake gene, domain 1"/>
    <property type="match status" value="1"/>
</dbReference>
<dbReference type="InterPro" id="IPR042100">
    <property type="entry name" value="Bug_dom1"/>
</dbReference>
<name>A0A378XCT2_9BURK</name>
<dbReference type="STRING" id="1122619.GCA_000373745_01559"/>
<dbReference type="Pfam" id="PF03401">
    <property type="entry name" value="TctC"/>
    <property type="match status" value="1"/>
</dbReference>
<evidence type="ECO:0000256" key="1">
    <source>
        <dbReference type="ARBA" id="ARBA00006987"/>
    </source>
</evidence>
<dbReference type="EMBL" id="CP065725">
    <property type="protein sequence ID" value="QPT40585.1"/>
    <property type="molecule type" value="Genomic_DNA"/>
</dbReference>
<gene>
    <name evidence="3" type="ORF">I6G29_03080</name>
    <name evidence="4" type="ORF">NCTC11997_00666</name>
</gene>
<dbReference type="SUPFAM" id="SSF53850">
    <property type="entry name" value="Periplasmic binding protein-like II"/>
    <property type="match status" value="1"/>
</dbReference>
<dbReference type="Proteomes" id="UP000254603">
    <property type="component" value="Unassembled WGS sequence"/>
</dbReference>
<dbReference type="Gene3D" id="3.40.190.10">
    <property type="entry name" value="Periplasmic binding protein-like II"/>
    <property type="match status" value="1"/>
</dbReference>
<dbReference type="EMBL" id="UGSB01000001">
    <property type="protein sequence ID" value="SUA51566.1"/>
    <property type="molecule type" value="Genomic_DNA"/>
</dbReference>
<dbReference type="OrthoDB" id="5171643at2"/>
<proteinExistence type="inferred from homology"/>
<dbReference type="Proteomes" id="UP000594903">
    <property type="component" value="Chromosome"/>
</dbReference>
<dbReference type="RefSeq" id="WP_018574733.1">
    <property type="nucleotide sequence ID" value="NZ_CP065725.1"/>
</dbReference>
<evidence type="ECO:0000313" key="6">
    <source>
        <dbReference type="Proteomes" id="UP000594903"/>
    </source>
</evidence>
<keyword evidence="6" id="KW-1185">Reference proteome</keyword>
<evidence type="ECO:0000313" key="5">
    <source>
        <dbReference type="Proteomes" id="UP000254603"/>
    </source>
</evidence>
<feature type="chain" id="PRO_5016673577" evidence="2">
    <location>
        <begin position="23"/>
        <end position="327"/>
    </location>
</feature>
<reference evidence="3 6" key="2">
    <citation type="submission" date="2020-12" db="EMBL/GenBank/DDBJ databases">
        <title>FDA dAtabase for Regulatory Grade micrObial Sequences (FDA-ARGOS): Supporting development and validation of Infectious Disease Dx tests.</title>
        <authorList>
            <person name="Sproer C."/>
            <person name="Gronow S."/>
            <person name="Severitt S."/>
            <person name="Schroder I."/>
            <person name="Tallon L."/>
            <person name="Sadzewicz L."/>
            <person name="Zhao X."/>
            <person name="Boylan J."/>
            <person name="Ott S."/>
            <person name="Bowen H."/>
            <person name="Vavikolanu K."/>
            <person name="Mehta A."/>
            <person name="Aluvathingal J."/>
            <person name="Nadendla S."/>
            <person name="Lowell S."/>
            <person name="Myers T."/>
            <person name="Yan Y."/>
            <person name="Sichtig H."/>
        </authorList>
    </citation>
    <scope>NUCLEOTIDE SEQUENCE [LARGE SCALE GENOMIC DNA]</scope>
    <source>
        <strain evidence="3 6">FDAARGOS_872</strain>
    </source>
</reference>
<keyword evidence="2" id="KW-0732">Signal</keyword>